<feature type="region of interest" description="Disordered" evidence="10">
    <location>
        <begin position="1204"/>
        <end position="1277"/>
    </location>
</feature>
<dbReference type="PROSITE" id="PS51434">
    <property type="entry name" value="NUP_C"/>
    <property type="match status" value="1"/>
</dbReference>
<feature type="compositionally biased region" description="Polar residues" evidence="10">
    <location>
        <begin position="134"/>
        <end position="147"/>
    </location>
</feature>
<feature type="compositionally biased region" description="Acidic residues" evidence="10">
    <location>
        <begin position="995"/>
        <end position="1004"/>
    </location>
</feature>
<feature type="domain" description="Peptidase S59" evidence="11">
    <location>
        <begin position="839"/>
        <end position="988"/>
    </location>
</feature>
<feature type="compositionally biased region" description="Basic and acidic residues" evidence="10">
    <location>
        <begin position="1032"/>
        <end position="1045"/>
    </location>
</feature>
<evidence type="ECO:0000256" key="3">
    <source>
        <dbReference type="ARBA" id="ARBA00022448"/>
    </source>
</evidence>
<dbReference type="GO" id="GO:0003723">
    <property type="term" value="F:RNA binding"/>
    <property type="evidence" value="ECO:0007669"/>
    <property type="project" value="TreeGrafter"/>
</dbReference>
<evidence type="ECO:0000256" key="2">
    <source>
        <dbReference type="ARBA" id="ARBA00008926"/>
    </source>
</evidence>
<keyword evidence="5" id="KW-0509">mRNA transport</keyword>
<dbReference type="GO" id="GO:0044614">
    <property type="term" value="C:nuclear pore cytoplasmic filaments"/>
    <property type="evidence" value="ECO:0007669"/>
    <property type="project" value="TreeGrafter"/>
</dbReference>
<sequence length="2069" mass="218891">MFGGFGNNQQQQQQPAFGQQQQPGLFGQQQQQQQPAFGFGAQQQQQPGAFGTTPAFGQQPQQQSAFGAAPTGGFGAAPTAFGQQQQRPAFGAAQTGTSLFGSTATTQPSTGFGFGGAGTTTFGATNTGNTGFGSNPSTSLFGASTQPSTGGFGGAGTSAFGGTTSTFGAPATNTFGGGAVGTTGNQTSAQANHGTGNPPFQAIDEKVVNPTATMPANAPNQAFQNLGGMAAYQNWSFEELRLQDYMMNKKFSSNQQQSGFGGFGAGTSTFGTTNTGFGAPATTAAGTGLFGQQPTQSAFGQQPQQQTGLGFGQTSTAPTTGLFGQQPAATAAPGTGLFGATGTSAFGTTTTATPFGQQQPATSGFGTSAFGQSTQPKPAFGFGATPATTQSAFGATTTGLGGATGGGFSFGQPATTKPAFGTFGATTTPATGTSLFGQTSTAPATSAFGGAGGGLFGNQPKPATSGFGFGASTSTPAFGATTSAPATGLFGGAATSAPGMFSTPAPQQSTGLFGGGGTTGGGFGATTGGFGATTGGFGATTGGGLFTSSAPRPAVGGFGFGTSTQAAAAPTSGFNFGQQLAAAPSLFGGNTAQTGAFGASTSSNLFGGASLGTGTNTLGFGGLGQSTNQAQQPVLHAAIDKDPYGINPLFQSSAQGTAAATGPTVMAPPSEKKKPALTPHYKVAPQSASKIKLRGIGVSPMKKGPGLESPRGFSLFDGTSNDKIMAGLDSRFTPRKSAKKLELFDEPSGPFTPSPGKETPRKGVTFVDDSILNESTAPDVTSDSFSNTPSILKTPTPAGRVRPQTSPAPDNLQTPSPASGSTSQNTPGSAKTPKSPARASDYEVSPSWDELVRLSEDELREVQDFTVKLKGVGQVRFLEPVDLLQVSPTGTIDGIRQIPGKIIILEPKRITVYPDEDKKDPEGAGVNRPAEVQLEKCWPLDRVTKQPITDATDPRVDKHARKLEVMQDTEWLGYKPETGTWKFRVQHFSKYGLPDDSDDEEEVQIESVKGKGKEIASDGPQRQQQKLATPDNRFRDTFRDRKPRQWVDLAAQQSDGSESEDASGEGPVEHDNAVGGSSFEVDSQEDGEGIEDEVEVDESEEVEYAEEEYGGEHSFEEGAEEDDEDQLMSDDAADERESVSADELAGSGREVGEFGSRTNFAQARNVQNFKRVLSGGFQYQRAVPQTRSVPLSADQPARFPAAAGISDTMSTGSGWESPITPGKRARSIGQSDDEMASPFDSFPRRRQSFGEQAVPDLSNDEEDNEGAAVSPSPKKYAKAGKTVVETLPGSESVTFGKETSFVDAGLAMGRSFRVGWGPGGNFVLVGRSAGSNLPGKISIRKVAFFGGASVPDGGNPKRNTGAVALERKRHEQTLRVILANTIIVNTLRSKDGGTEDEIHEDEDTDDRMETDEDETDVIPKANVRKSLDFGLLADAVTKADRINLLTASVSQESAFSTEEADMWKLATALWDELYRPDVLNNLNPEQRAAFLEGQRREAIGRWLKDAVKQSVEKDVGKIGIGGIDTVFAYLSGRQIGNAVMTAVKERDFRLATVLSQLGGANASVDVKSRTGEIMTASGHGAPARGGTSDSVAQYLEKQVDWWLAEMRKTGKEEIGADYLRVWKLIAGNIGKWGPEVFERLKGDWKRAFGLFFWYGGGGGWGVAEALEQYENARAAPIARPLPKYLEGKENQRERQNVAFHLLKLFVDKDQLKHALQPLNVGTNPLNHRVSWLLHTVLWLAKGKHGFVDDSIDEGSERKPFAGLTADKLTLGLVDQLENLGEWTWAVFVALFLTKGVAREGVIKSILARWCSLEDTPGSWWIKMRGKAGEEPTRSGQKSIEDWKFLTEELKIPVVWIHEARALRAKYEGDVWQEAISLIDAKQFSVAHRIIMTQIAPDAIISRNFELFERLLNGIPEDKVPYHHRTIGLLKTYINIMTEIPKLVGTIDAPYLARPLLTENAETQEAREYAETVRREAIRNLAEWKQNLKNVLNEFADGVVVGDGVVGRVCVGVMCGNVVRACGDFARVQKMKISQLVTPVQLLKLPLPEDERSRALRKVGNEVLMDAIAP</sequence>
<evidence type="ECO:0000256" key="5">
    <source>
        <dbReference type="ARBA" id="ARBA00022816"/>
    </source>
</evidence>
<dbReference type="InterPro" id="IPR007230">
    <property type="entry name" value="Nup98_auto-Pept-S59_dom"/>
</dbReference>
<feature type="compositionally biased region" description="Acidic residues" evidence="10">
    <location>
        <begin position="1117"/>
        <end position="1134"/>
    </location>
</feature>
<evidence type="ECO:0000256" key="8">
    <source>
        <dbReference type="ARBA" id="ARBA00023132"/>
    </source>
</evidence>
<keyword evidence="4" id="KW-0068">Autocatalytic cleavage</keyword>
<dbReference type="GO" id="GO:0051028">
    <property type="term" value="P:mRNA transport"/>
    <property type="evidence" value="ECO:0007669"/>
    <property type="project" value="UniProtKB-KW"/>
</dbReference>
<feature type="region of interest" description="Disordered" evidence="10">
    <location>
        <begin position="655"/>
        <end position="676"/>
    </location>
</feature>
<dbReference type="InterPro" id="IPR037665">
    <property type="entry name" value="Nucleoporin_S59-like"/>
</dbReference>
<comment type="similarity">
    <text evidence="2">Belongs to the nucleoporin GLFG family.</text>
</comment>
<dbReference type="InterPro" id="IPR021967">
    <property type="entry name" value="Nup98_C"/>
</dbReference>
<keyword evidence="6" id="KW-0653">Protein transport</keyword>
<dbReference type="GO" id="GO:0017056">
    <property type="term" value="F:structural constituent of nuclear pore"/>
    <property type="evidence" value="ECO:0007669"/>
    <property type="project" value="InterPro"/>
</dbReference>
<feature type="region of interest" description="Disordered" evidence="10">
    <location>
        <begin position="1392"/>
        <end position="1414"/>
    </location>
</feature>
<dbReference type="GO" id="GO:0034398">
    <property type="term" value="P:telomere tethering at nuclear periphery"/>
    <property type="evidence" value="ECO:0007669"/>
    <property type="project" value="TreeGrafter"/>
</dbReference>
<accession>A0AAD5X6X8</accession>
<dbReference type="Pfam" id="PF12110">
    <property type="entry name" value="Nup96"/>
    <property type="match status" value="2"/>
</dbReference>
<dbReference type="Gene3D" id="1.25.40.690">
    <property type="match status" value="1"/>
</dbReference>
<feature type="region of interest" description="Disordered" evidence="10">
    <location>
        <begin position="1"/>
        <end position="79"/>
    </location>
</feature>
<evidence type="ECO:0000256" key="1">
    <source>
        <dbReference type="ARBA" id="ARBA00004567"/>
    </source>
</evidence>
<keyword evidence="7" id="KW-0811">Translocation</keyword>
<proteinExistence type="inferred from homology"/>
<feature type="compositionally biased region" description="Acidic residues" evidence="10">
    <location>
        <begin position="1394"/>
        <end position="1414"/>
    </location>
</feature>
<dbReference type="GO" id="GO:0000973">
    <property type="term" value="P:post-transcriptional tethering of RNA polymerase II gene DNA at nuclear periphery"/>
    <property type="evidence" value="ECO:0007669"/>
    <property type="project" value="TreeGrafter"/>
</dbReference>
<keyword evidence="13" id="KW-1185">Reference proteome</keyword>
<evidence type="ECO:0000259" key="11">
    <source>
        <dbReference type="PROSITE" id="PS51434"/>
    </source>
</evidence>
<dbReference type="Gene3D" id="3.30.1610.10">
    <property type="entry name" value="Peptidase S59, nucleoporin"/>
    <property type="match status" value="1"/>
</dbReference>
<feature type="compositionally biased region" description="Polar residues" evidence="10">
    <location>
        <begin position="775"/>
        <end position="793"/>
    </location>
</feature>
<keyword evidence="8" id="KW-0906">Nuclear pore complex</keyword>
<dbReference type="SUPFAM" id="SSF82215">
    <property type="entry name" value="C-terminal autoproteolytic domain of nucleoporin nup98"/>
    <property type="match status" value="1"/>
</dbReference>
<dbReference type="GO" id="GO:0006606">
    <property type="term" value="P:protein import into nucleus"/>
    <property type="evidence" value="ECO:0007669"/>
    <property type="project" value="TreeGrafter"/>
</dbReference>
<evidence type="ECO:0000256" key="4">
    <source>
        <dbReference type="ARBA" id="ARBA00022813"/>
    </source>
</evidence>
<evidence type="ECO:0000256" key="10">
    <source>
        <dbReference type="SAM" id="MobiDB-lite"/>
    </source>
</evidence>
<feature type="compositionally biased region" description="Polar residues" evidence="10">
    <location>
        <begin position="803"/>
        <end position="829"/>
    </location>
</feature>
<feature type="compositionally biased region" description="Low complexity" evidence="10">
    <location>
        <begin position="7"/>
        <end position="51"/>
    </location>
</feature>
<feature type="region of interest" description="Disordered" evidence="10">
    <location>
        <begin position="992"/>
        <end position="1152"/>
    </location>
</feature>
<dbReference type="Gene3D" id="1.10.10.2360">
    <property type="match status" value="1"/>
</dbReference>
<reference evidence="12" key="1">
    <citation type="submission" date="2020-05" db="EMBL/GenBank/DDBJ databases">
        <title>Phylogenomic resolution of chytrid fungi.</title>
        <authorList>
            <person name="Stajich J.E."/>
            <person name="Amses K."/>
            <person name="Simmons R."/>
            <person name="Seto K."/>
            <person name="Myers J."/>
            <person name="Bonds A."/>
            <person name="Quandt C.A."/>
            <person name="Barry K."/>
            <person name="Liu P."/>
            <person name="Grigoriev I."/>
            <person name="Longcore J.E."/>
            <person name="James T.Y."/>
        </authorList>
    </citation>
    <scope>NUCLEOTIDE SEQUENCE</scope>
    <source>
        <strain evidence="12">JEL0318</strain>
    </source>
</reference>
<evidence type="ECO:0000256" key="9">
    <source>
        <dbReference type="ARBA" id="ARBA00023242"/>
    </source>
</evidence>
<feature type="region of interest" description="Disordered" evidence="10">
    <location>
        <begin position="775"/>
        <end position="846"/>
    </location>
</feature>
<feature type="compositionally biased region" description="Polar residues" evidence="10">
    <location>
        <begin position="55"/>
        <end position="64"/>
    </location>
</feature>
<comment type="caution">
    <text evidence="12">The sequence shown here is derived from an EMBL/GenBank/DDBJ whole genome shotgun (WGS) entry which is preliminary data.</text>
</comment>
<dbReference type="PANTHER" id="PTHR23198:SF6">
    <property type="entry name" value="NUCLEAR PORE COMPLEX PROTEIN NUP98-NUP96"/>
    <property type="match status" value="1"/>
</dbReference>
<feature type="region of interest" description="Disordered" evidence="10">
    <location>
        <begin position="741"/>
        <end position="763"/>
    </location>
</feature>
<dbReference type="GO" id="GO:0008139">
    <property type="term" value="F:nuclear localization sequence binding"/>
    <property type="evidence" value="ECO:0007669"/>
    <property type="project" value="TreeGrafter"/>
</dbReference>
<dbReference type="Pfam" id="PF04096">
    <property type="entry name" value="Nucleoporin2"/>
    <property type="match status" value="1"/>
</dbReference>
<dbReference type="EMBL" id="JADGJD010000171">
    <property type="protein sequence ID" value="KAJ3053912.1"/>
    <property type="molecule type" value="Genomic_DNA"/>
</dbReference>
<dbReference type="InterPro" id="IPR036903">
    <property type="entry name" value="Nup98_auto-Pept-S59_dom_sf"/>
</dbReference>
<dbReference type="Proteomes" id="UP001212841">
    <property type="component" value="Unassembled WGS sequence"/>
</dbReference>
<evidence type="ECO:0000256" key="7">
    <source>
        <dbReference type="ARBA" id="ARBA00023010"/>
    </source>
</evidence>
<evidence type="ECO:0000313" key="12">
    <source>
        <dbReference type="EMBL" id="KAJ3053912.1"/>
    </source>
</evidence>
<feature type="compositionally biased region" description="Acidic residues" evidence="10">
    <location>
        <begin position="1082"/>
        <end position="1109"/>
    </location>
</feature>
<evidence type="ECO:0000256" key="6">
    <source>
        <dbReference type="ARBA" id="ARBA00022927"/>
    </source>
</evidence>
<keyword evidence="3" id="KW-0813">Transport</keyword>
<dbReference type="GO" id="GO:0006405">
    <property type="term" value="P:RNA export from nucleus"/>
    <property type="evidence" value="ECO:0007669"/>
    <property type="project" value="TreeGrafter"/>
</dbReference>
<name>A0AAD5X6X8_9FUNG</name>
<evidence type="ECO:0000313" key="13">
    <source>
        <dbReference type="Proteomes" id="UP001212841"/>
    </source>
</evidence>
<feature type="region of interest" description="Disordered" evidence="10">
    <location>
        <begin position="127"/>
        <end position="157"/>
    </location>
</feature>
<organism evidence="12 13">
    <name type="scientific">Rhizophlyctis rosea</name>
    <dbReference type="NCBI Taxonomy" id="64517"/>
    <lineage>
        <taxon>Eukaryota</taxon>
        <taxon>Fungi</taxon>
        <taxon>Fungi incertae sedis</taxon>
        <taxon>Chytridiomycota</taxon>
        <taxon>Chytridiomycota incertae sedis</taxon>
        <taxon>Chytridiomycetes</taxon>
        <taxon>Rhizophlyctidales</taxon>
        <taxon>Rhizophlyctidaceae</taxon>
        <taxon>Rhizophlyctis</taxon>
    </lineage>
</organism>
<dbReference type="PANTHER" id="PTHR23198">
    <property type="entry name" value="NUCLEOPORIN"/>
    <property type="match status" value="1"/>
</dbReference>
<protein>
    <recommendedName>
        <fullName evidence="11">Peptidase S59 domain-containing protein</fullName>
    </recommendedName>
</protein>
<gene>
    <name evidence="12" type="ORF">HK097_003102</name>
</gene>
<keyword evidence="9" id="KW-0539">Nucleus</keyword>
<comment type="subcellular location">
    <subcellularLocation>
        <location evidence="1">Nucleus</location>
        <location evidence="1">Nuclear pore complex</location>
    </subcellularLocation>
</comment>